<keyword evidence="9" id="KW-0547">Nucleotide-binding</keyword>
<dbReference type="Proteomes" id="UP000030693">
    <property type="component" value="Unassembled WGS sequence"/>
</dbReference>
<evidence type="ECO:0000256" key="13">
    <source>
        <dbReference type="ARBA" id="ARBA00023146"/>
    </source>
</evidence>
<keyword evidence="18" id="KW-1185">Reference proteome</keyword>
<dbReference type="CDD" id="cd00769">
    <property type="entry name" value="PheRS_beta_core"/>
    <property type="match status" value="1"/>
</dbReference>
<dbReference type="AlphaFoldDB" id="A0A058Z232"/>
<protein>
    <recommendedName>
        <fullName evidence="5">phenylalanine--tRNA ligase</fullName>
        <ecNumber evidence="5">6.1.1.20</ecNumber>
    </recommendedName>
    <alternativeName>
        <fullName evidence="14">Phenylalanyl-tRNA synthetase beta subunit</fullName>
    </alternativeName>
</protein>
<dbReference type="Gene3D" id="3.30.56.10">
    <property type="match status" value="2"/>
</dbReference>
<dbReference type="NCBIfam" id="TIGR00471">
    <property type="entry name" value="pheT_arch"/>
    <property type="match status" value="1"/>
</dbReference>
<dbReference type="GO" id="GO:0006432">
    <property type="term" value="P:phenylalanyl-tRNA aminoacylation"/>
    <property type="evidence" value="ECO:0007669"/>
    <property type="project" value="InterPro"/>
</dbReference>
<dbReference type="Pfam" id="PF18262">
    <property type="entry name" value="PhetRS_B1"/>
    <property type="match status" value="1"/>
</dbReference>
<evidence type="ECO:0000256" key="15">
    <source>
        <dbReference type="ARBA" id="ARBA00049255"/>
    </source>
</evidence>
<dbReference type="eggNOG" id="KOG2472">
    <property type="taxonomic scope" value="Eukaryota"/>
</dbReference>
<evidence type="ECO:0000256" key="12">
    <source>
        <dbReference type="ARBA" id="ARBA00022917"/>
    </source>
</evidence>
<dbReference type="SMART" id="SM00874">
    <property type="entry name" value="B5"/>
    <property type="match status" value="1"/>
</dbReference>
<dbReference type="PROSITE" id="PS51483">
    <property type="entry name" value="B5"/>
    <property type="match status" value="1"/>
</dbReference>
<dbReference type="GO" id="GO:0000287">
    <property type="term" value="F:magnesium ion binding"/>
    <property type="evidence" value="ECO:0007669"/>
    <property type="project" value="InterPro"/>
</dbReference>
<dbReference type="InterPro" id="IPR005146">
    <property type="entry name" value="B3/B4_tRNA-bd"/>
</dbReference>
<dbReference type="InterPro" id="IPR041616">
    <property type="entry name" value="PheRS_beta_core"/>
</dbReference>
<sequence length="650" mass="70997">MPTISINRAALLETLGFNAKGLTEDEKDKEFDQLCFDFGIELDEITSEKAMKAKEHGATEADNVDASSDEIIYRIEIGANRYDLLCFEGLARALRIFQGKVKDLPNYTAVPAKDAASQVTVTVTKDAANGPRPYIVAAVLRGVTFTQASLDSFIDLQDRLHQNICRKRSLVAIGTHDLDKMAKAPSGGYAITYDYELAHVDGKPSDKFRFSHLGASLDSPMHVDDMLRSFVEPAGHHLAPYVPLIRTAANADDATRRFPVVRDTACVISLPPVINSERSKITLDTRDILVECTATDLTKAIIVLNTMLCMFSEYCADAPYTCEQVTVTYESPVPGSPVVRDTESLVHTYPDFALRPFRTTVAYINSRVGIDIDAAEACMHLQRMGLQAEHLGDGHLAVSAPATRSDILHECDIMEDVAVSFGINNIPPPAAPPTATAGSEQPLNQLSDLVRRELAFNGLTEALTFSLVSAAENSTHLCPGPVSEEERQRLLADTVILDNPATREFEVVRTSLLPGLFKTIACSSHQNLPIKLFEVSDVVLKDASMEVGAVNRRLVAGAVCSQEASFEEVHGILDRVMAMLDVKFAKKGDEASGYYVLADDDPAFLPGQCAKVMYKGQKIGQLGVLHPQVNVNFGISYPLSAFQFNLEHFV</sequence>
<dbReference type="GO" id="GO:0009328">
    <property type="term" value="C:phenylalanine-tRNA ligase complex"/>
    <property type="evidence" value="ECO:0007669"/>
    <property type="project" value="TreeGrafter"/>
</dbReference>
<keyword evidence="8" id="KW-0479">Metal-binding</keyword>
<dbReference type="InterPro" id="IPR045060">
    <property type="entry name" value="Phe-tRNA-ligase_IIc_bsu"/>
</dbReference>
<evidence type="ECO:0000256" key="9">
    <source>
        <dbReference type="ARBA" id="ARBA00022741"/>
    </source>
</evidence>
<evidence type="ECO:0000259" key="16">
    <source>
        <dbReference type="PROSITE" id="PS51483"/>
    </source>
</evidence>
<dbReference type="STRING" id="691883.A0A058Z232"/>
<gene>
    <name evidence="17" type="ORF">H696_05261</name>
</gene>
<proteinExistence type="inferred from homology"/>
<dbReference type="OrthoDB" id="1698572at2759"/>
<evidence type="ECO:0000256" key="6">
    <source>
        <dbReference type="ARBA" id="ARBA00022490"/>
    </source>
</evidence>
<evidence type="ECO:0000256" key="2">
    <source>
        <dbReference type="ARBA" id="ARBA00004496"/>
    </source>
</evidence>
<dbReference type="InterPro" id="IPR005147">
    <property type="entry name" value="tRNA_synthase_B5-dom"/>
</dbReference>
<dbReference type="RefSeq" id="XP_009497398.1">
    <property type="nucleotide sequence ID" value="XM_009499123.1"/>
</dbReference>
<dbReference type="InterPro" id="IPR004531">
    <property type="entry name" value="Phe-tRNA-synth_IIc_bsu_arc_euk"/>
</dbReference>
<evidence type="ECO:0000256" key="1">
    <source>
        <dbReference type="ARBA" id="ARBA00001946"/>
    </source>
</evidence>
<dbReference type="GO" id="GO:0005524">
    <property type="term" value="F:ATP binding"/>
    <property type="evidence" value="ECO:0007669"/>
    <property type="project" value="UniProtKB-KW"/>
</dbReference>
<evidence type="ECO:0000256" key="14">
    <source>
        <dbReference type="ARBA" id="ARBA00033189"/>
    </source>
</evidence>
<dbReference type="Pfam" id="PF17759">
    <property type="entry name" value="tRNA_synthFbeta"/>
    <property type="match status" value="1"/>
</dbReference>
<dbReference type="EMBL" id="KB932209">
    <property type="protein sequence ID" value="KCV68344.1"/>
    <property type="molecule type" value="Genomic_DNA"/>
</dbReference>
<evidence type="ECO:0000256" key="3">
    <source>
        <dbReference type="ARBA" id="ARBA00007438"/>
    </source>
</evidence>
<organism evidence="17">
    <name type="scientific">Fonticula alba</name>
    <name type="common">Slime mold</name>
    <dbReference type="NCBI Taxonomy" id="691883"/>
    <lineage>
        <taxon>Eukaryota</taxon>
        <taxon>Rotosphaerida</taxon>
        <taxon>Fonticulaceae</taxon>
        <taxon>Fonticula</taxon>
    </lineage>
</organism>
<dbReference type="EC" id="6.1.1.20" evidence="5"/>
<dbReference type="GO" id="GO:0004826">
    <property type="term" value="F:phenylalanine-tRNA ligase activity"/>
    <property type="evidence" value="ECO:0007669"/>
    <property type="project" value="UniProtKB-EC"/>
</dbReference>
<dbReference type="InterPro" id="IPR020825">
    <property type="entry name" value="Phe-tRNA_synthase-like_B3/B4"/>
</dbReference>
<name>A0A058Z232_FONAL</name>
<keyword evidence="11" id="KW-0460">Magnesium</keyword>
<dbReference type="Gene3D" id="3.50.40.10">
    <property type="entry name" value="Phenylalanyl-trna Synthetase, Chain B, domain 3"/>
    <property type="match status" value="1"/>
</dbReference>
<keyword evidence="7" id="KW-0436">Ligase</keyword>
<evidence type="ECO:0000256" key="4">
    <source>
        <dbReference type="ARBA" id="ARBA00011209"/>
    </source>
</evidence>
<comment type="similarity">
    <text evidence="3">Belongs to the phenylalanyl-tRNA synthetase beta subunit family. Type 2 subfamily.</text>
</comment>
<evidence type="ECO:0000256" key="8">
    <source>
        <dbReference type="ARBA" id="ARBA00022723"/>
    </source>
</evidence>
<dbReference type="Pfam" id="PF03484">
    <property type="entry name" value="B5"/>
    <property type="match status" value="1"/>
</dbReference>
<dbReference type="GO" id="GO:0003723">
    <property type="term" value="F:RNA binding"/>
    <property type="evidence" value="ECO:0007669"/>
    <property type="project" value="InterPro"/>
</dbReference>
<dbReference type="FunFam" id="3.50.40.10:FF:000002">
    <property type="entry name" value="phenylalanine--tRNA ligase beta subunit"/>
    <property type="match status" value="1"/>
</dbReference>
<evidence type="ECO:0000256" key="10">
    <source>
        <dbReference type="ARBA" id="ARBA00022840"/>
    </source>
</evidence>
<evidence type="ECO:0000256" key="7">
    <source>
        <dbReference type="ARBA" id="ARBA00022598"/>
    </source>
</evidence>
<dbReference type="SUPFAM" id="SSF55681">
    <property type="entry name" value="Class II aaRS and biotin synthetases"/>
    <property type="match status" value="1"/>
</dbReference>
<dbReference type="FunFam" id="3.30.930.10:FF:000059">
    <property type="entry name" value="phenylalanine--tRNA ligase beta subunit"/>
    <property type="match status" value="1"/>
</dbReference>
<accession>A0A058Z232</accession>
<comment type="subcellular location">
    <subcellularLocation>
        <location evidence="2">Cytoplasm</location>
    </subcellularLocation>
</comment>
<keyword evidence="13 17" id="KW-0030">Aminoacyl-tRNA synthetase</keyword>
<evidence type="ECO:0000313" key="18">
    <source>
        <dbReference type="Proteomes" id="UP000030693"/>
    </source>
</evidence>
<reference evidence="17" key="1">
    <citation type="submission" date="2013-04" db="EMBL/GenBank/DDBJ databases">
        <title>The Genome Sequence of Fonticula alba ATCC 38817.</title>
        <authorList>
            <consortium name="The Broad Institute Genomics Platform"/>
            <person name="Russ C."/>
            <person name="Cuomo C."/>
            <person name="Burger G."/>
            <person name="Gray M.W."/>
            <person name="Holland P.W.H."/>
            <person name="King N."/>
            <person name="Lang F.B.F."/>
            <person name="Roger A.J."/>
            <person name="Ruiz-Trillo I."/>
            <person name="Brown M."/>
            <person name="Walker B."/>
            <person name="Young S."/>
            <person name="Zeng Q."/>
            <person name="Gargeya S."/>
            <person name="Fitzgerald M."/>
            <person name="Haas B."/>
            <person name="Abouelleil A."/>
            <person name="Allen A.W."/>
            <person name="Alvarado L."/>
            <person name="Arachchi H.M."/>
            <person name="Berlin A.M."/>
            <person name="Chapman S.B."/>
            <person name="Gainer-Dewar J."/>
            <person name="Goldberg J."/>
            <person name="Griggs A."/>
            <person name="Gujja S."/>
            <person name="Hansen M."/>
            <person name="Howarth C."/>
            <person name="Imamovic A."/>
            <person name="Ireland A."/>
            <person name="Larimer J."/>
            <person name="McCowan C."/>
            <person name="Murphy C."/>
            <person name="Pearson M."/>
            <person name="Poon T.W."/>
            <person name="Priest M."/>
            <person name="Roberts A."/>
            <person name="Saif S."/>
            <person name="Shea T."/>
            <person name="Sisk P."/>
            <person name="Sykes S."/>
            <person name="Wortman J."/>
            <person name="Nusbaum C."/>
            <person name="Birren B."/>
        </authorList>
    </citation>
    <scope>NUCLEOTIDE SEQUENCE [LARGE SCALE GENOMIC DNA]</scope>
    <source>
        <strain evidence="17">ATCC 38817</strain>
    </source>
</reference>
<evidence type="ECO:0000256" key="11">
    <source>
        <dbReference type="ARBA" id="ARBA00022842"/>
    </source>
</evidence>
<dbReference type="SUPFAM" id="SSF46955">
    <property type="entry name" value="Putative DNA-binding domain"/>
    <property type="match status" value="2"/>
</dbReference>
<dbReference type="PANTHER" id="PTHR10947:SF0">
    <property type="entry name" value="PHENYLALANINE--TRNA LIGASE BETA SUBUNIT"/>
    <property type="match status" value="1"/>
</dbReference>
<keyword evidence="6" id="KW-0963">Cytoplasm</keyword>
<comment type="cofactor">
    <cofactor evidence="1">
        <name>Mg(2+)</name>
        <dbReference type="ChEBI" id="CHEBI:18420"/>
    </cofactor>
</comment>
<dbReference type="InterPro" id="IPR045864">
    <property type="entry name" value="aa-tRNA-synth_II/BPL/LPL"/>
</dbReference>
<feature type="domain" description="B5" evidence="16">
    <location>
        <begin position="352"/>
        <end position="428"/>
    </location>
</feature>
<evidence type="ECO:0000256" key="5">
    <source>
        <dbReference type="ARBA" id="ARBA00012814"/>
    </source>
</evidence>
<dbReference type="Gene3D" id="3.30.930.10">
    <property type="entry name" value="Bira Bifunctional Protein, Domain 2"/>
    <property type="match status" value="1"/>
</dbReference>
<dbReference type="InterPro" id="IPR009061">
    <property type="entry name" value="DNA-bd_dom_put_sf"/>
</dbReference>
<keyword evidence="12" id="KW-0648">Protein biosynthesis</keyword>
<keyword evidence="10" id="KW-0067">ATP-binding</keyword>
<dbReference type="PANTHER" id="PTHR10947">
    <property type="entry name" value="PHENYLALANYL-TRNA SYNTHETASE BETA CHAIN AND LEUCINE-RICH REPEAT-CONTAINING PROTEIN 47"/>
    <property type="match status" value="1"/>
</dbReference>
<dbReference type="OMA" id="FPGRCAN"/>
<dbReference type="SMART" id="SM00873">
    <property type="entry name" value="B3_4"/>
    <property type="match status" value="1"/>
</dbReference>
<evidence type="ECO:0000313" key="17">
    <source>
        <dbReference type="EMBL" id="KCV68344.1"/>
    </source>
</evidence>
<comment type="catalytic activity">
    <reaction evidence="15">
        <text>tRNA(Phe) + L-phenylalanine + ATP = L-phenylalanyl-tRNA(Phe) + AMP + diphosphate + H(+)</text>
        <dbReference type="Rhea" id="RHEA:19413"/>
        <dbReference type="Rhea" id="RHEA-COMP:9668"/>
        <dbReference type="Rhea" id="RHEA-COMP:9699"/>
        <dbReference type="ChEBI" id="CHEBI:15378"/>
        <dbReference type="ChEBI" id="CHEBI:30616"/>
        <dbReference type="ChEBI" id="CHEBI:33019"/>
        <dbReference type="ChEBI" id="CHEBI:58095"/>
        <dbReference type="ChEBI" id="CHEBI:78442"/>
        <dbReference type="ChEBI" id="CHEBI:78531"/>
        <dbReference type="ChEBI" id="CHEBI:456215"/>
        <dbReference type="EC" id="6.1.1.20"/>
    </reaction>
</comment>
<dbReference type="InterPro" id="IPR040659">
    <property type="entry name" value="PhetRS_B1"/>
</dbReference>
<comment type="subunit">
    <text evidence="4">Tetramer of two alpha and two beta subunits.</text>
</comment>
<dbReference type="GeneID" id="20529986"/>